<sequence>MSDIDDVDLVSKLRRWLDDAEKTANAKARPVEIAKIDQEAGVPDGTAARLFGEALSRQRNWRVVEQAGAFIWLEYNPEV</sequence>
<dbReference type="RefSeq" id="WP_394847342.1">
    <property type="nucleotide sequence ID" value="NZ_CP089982.1"/>
</dbReference>
<dbReference type="EMBL" id="CP089982">
    <property type="protein sequence ID" value="WXA96724.1"/>
    <property type="molecule type" value="Genomic_DNA"/>
</dbReference>
<evidence type="ECO:0000313" key="1">
    <source>
        <dbReference type="EMBL" id="WXA96724.1"/>
    </source>
</evidence>
<keyword evidence="2" id="KW-1185">Reference proteome</keyword>
<proteinExistence type="predicted"/>
<gene>
    <name evidence="1" type="ORF">LZC95_07730</name>
</gene>
<evidence type="ECO:0000313" key="2">
    <source>
        <dbReference type="Proteomes" id="UP001379533"/>
    </source>
</evidence>
<protein>
    <submittedName>
        <fullName evidence="1">Uncharacterized protein</fullName>
    </submittedName>
</protein>
<dbReference type="Proteomes" id="UP001379533">
    <property type="component" value="Chromosome"/>
</dbReference>
<accession>A0ABZ2KF95</accession>
<name>A0ABZ2KF95_9BACT</name>
<reference evidence="1 2" key="1">
    <citation type="submission" date="2021-12" db="EMBL/GenBank/DDBJ databases">
        <title>Discovery of the Pendulisporaceae a myxobacterial family with distinct sporulation behavior and unique specialized metabolism.</title>
        <authorList>
            <person name="Garcia R."/>
            <person name="Popoff A."/>
            <person name="Bader C.D."/>
            <person name="Loehr J."/>
            <person name="Walesch S."/>
            <person name="Walt C."/>
            <person name="Boldt J."/>
            <person name="Bunk B."/>
            <person name="Haeckl F.J.F.P.J."/>
            <person name="Gunesch A.P."/>
            <person name="Birkelbach J."/>
            <person name="Nuebel U."/>
            <person name="Pietschmann T."/>
            <person name="Bach T."/>
            <person name="Mueller R."/>
        </authorList>
    </citation>
    <scope>NUCLEOTIDE SEQUENCE [LARGE SCALE GENOMIC DNA]</scope>
    <source>
        <strain evidence="1 2">MSr12523</strain>
    </source>
</reference>
<organism evidence="1 2">
    <name type="scientific">Pendulispora brunnea</name>
    <dbReference type="NCBI Taxonomy" id="2905690"/>
    <lineage>
        <taxon>Bacteria</taxon>
        <taxon>Pseudomonadati</taxon>
        <taxon>Myxococcota</taxon>
        <taxon>Myxococcia</taxon>
        <taxon>Myxococcales</taxon>
        <taxon>Sorangiineae</taxon>
        <taxon>Pendulisporaceae</taxon>
        <taxon>Pendulispora</taxon>
    </lineage>
</organism>